<reference evidence="2 3" key="1">
    <citation type="submission" date="2024-08" db="EMBL/GenBank/DDBJ databases">
        <title>Two novel Cytobacillus novel species.</title>
        <authorList>
            <person name="Liu G."/>
        </authorList>
    </citation>
    <scope>NUCLEOTIDE SEQUENCE [LARGE SCALE GENOMIC DNA]</scope>
    <source>
        <strain evidence="2 3">FJAT-54145</strain>
    </source>
</reference>
<dbReference type="RefSeq" id="WP_389362145.1">
    <property type="nucleotide sequence ID" value="NZ_JBIACK010000008.1"/>
</dbReference>
<dbReference type="InterPro" id="IPR038720">
    <property type="entry name" value="YprB_RNase_H-like_dom"/>
</dbReference>
<name>A0ABW6KG40_9BACI</name>
<evidence type="ECO:0000313" key="3">
    <source>
        <dbReference type="Proteomes" id="UP001601059"/>
    </source>
</evidence>
<sequence length="418" mass="48683">MSLKNKLNRLKPHLSLSSSNLTVNMEKNLDNTGLKEDIPYLIEWKKDYVSPFYFDGEYCLVREVRYPLTHTYGKYRFSDFIRAVEAWNHSSISHPLSSKGFKAEDLFFFDTETTGLGGGAGNTIFLLGHASVKGDQIVLKQHLLPKPGGEIPLYQSFLENVNYTTLVTYNGKAFDWPQVKTRHTLIRDHVPNLPSFGHFDLFHAARRLWKHKLERMKLSIVEKEVLNIERKDDVPGFLAPMIYFDFVERQNPEGIMGILRHNEMDILSLITLYTHLSFQLLNADQNQSVKERYEVGRWYAHLGENQTAMDVFSQISHGDEQDAVQAKLALSMEYKKQKEWKEAVELWTEVSNNGIALFAFDACIELAKVYEHKEKQLDRAHFYCQKAKALLATELEHLRHKYENEIDKRLLRIRRKLN</sequence>
<protein>
    <submittedName>
        <fullName evidence="2">Ribonuclease H-like domain-containing protein</fullName>
    </submittedName>
</protein>
<dbReference type="Proteomes" id="UP001601059">
    <property type="component" value="Unassembled WGS sequence"/>
</dbReference>
<dbReference type="InterPro" id="IPR012337">
    <property type="entry name" value="RNaseH-like_sf"/>
</dbReference>
<evidence type="ECO:0000259" key="1">
    <source>
        <dbReference type="Pfam" id="PF13482"/>
    </source>
</evidence>
<keyword evidence="3" id="KW-1185">Reference proteome</keyword>
<dbReference type="PANTHER" id="PTHR38462:SF1">
    <property type="entry name" value="YPRB RIBONUCLEASE H-LIKE DOMAIN-CONTAINING PROTEIN"/>
    <property type="match status" value="1"/>
</dbReference>
<feature type="domain" description="YprB ribonuclease H-like" evidence="1">
    <location>
        <begin position="108"/>
        <end position="276"/>
    </location>
</feature>
<dbReference type="EMBL" id="JBIACK010000008">
    <property type="protein sequence ID" value="MFE8702185.1"/>
    <property type="molecule type" value="Genomic_DNA"/>
</dbReference>
<gene>
    <name evidence="2" type="ORF">ACFYKX_16425</name>
</gene>
<evidence type="ECO:0000313" key="2">
    <source>
        <dbReference type="EMBL" id="MFE8702185.1"/>
    </source>
</evidence>
<organism evidence="2 3">
    <name type="scientific">Cytobacillus spartinae</name>
    <dbReference type="NCBI Taxonomy" id="3299023"/>
    <lineage>
        <taxon>Bacteria</taxon>
        <taxon>Bacillati</taxon>
        <taxon>Bacillota</taxon>
        <taxon>Bacilli</taxon>
        <taxon>Bacillales</taxon>
        <taxon>Bacillaceae</taxon>
        <taxon>Cytobacillus</taxon>
    </lineage>
</organism>
<dbReference type="SUPFAM" id="SSF48452">
    <property type="entry name" value="TPR-like"/>
    <property type="match status" value="1"/>
</dbReference>
<proteinExistence type="predicted"/>
<dbReference type="Gene3D" id="1.25.40.10">
    <property type="entry name" value="Tetratricopeptide repeat domain"/>
    <property type="match status" value="1"/>
</dbReference>
<comment type="caution">
    <text evidence="2">The sequence shown here is derived from an EMBL/GenBank/DDBJ whole genome shotgun (WGS) entry which is preliminary data.</text>
</comment>
<accession>A0ABW6KG40</accession>
<dbReference type="InterPro" id="IPR011990">
    <property type="entry name" value="TPR-like_helical_dom_sf"/>
</dbReference>
<dbReference type="SUPFAM" id="SSF53098">
    <property type="entry name" value="Ribonuclease H-like"/>
    <property type="match status" value="1"/>
</dbReference>
<dbReference type="Pfam" id="PF13482">
    <property type="entry name" value="RNase_H_2"/>
    <property type="match status" value="1"/>
</dbReference>
<dbReference type="PANTHER" id="PTHR38462">
    <property type="entry name" value="EXONUCLEASE-LIKE PROTEIN"/>
    <property type="match status" value="1"/>
</dbReference>